<dbReference type="InterPro" id="IPR050306">
    <property type="entry name" value="PfkB_Carbo_kinase"/>
</dbReference>
<comment type="similarity">
    <text evidence="1">Belongs to the carbohydrate kinase PfkB family.</text>
</comment>
<reference evidence="7 8" key="1">
    <citation type="submission" date="2018-10" db="EMBL/GenBank/DDBJ databases">
        <title>Genome Sequence of Cohnella sp.</title>
        <authorList>
            <person name="Srinivasan S."/>
            <person name="Kim M.K."/>
        </authorList>
    </citation>
    <scope>NUCLEOTIDE SEQUENCE [LARGE SCALE GENOMIC DNA]</scope>
    <source>
        <strain evidence="7 8">18JY8-7</strain>
    </source>
</reference>
<dbReference type="EMBL" id="CP033433">
    <property type="protein sequence ID" value="AYQ74917.1"/>
    <property type="molecule type" value="Genomic_DNA"/>
</dbReference>
<organism evidence="7 8">
    <name type="scientific">Cohnella candidum</name>
    <dbReference type="NCBI Taxonomy" id="2674991"/>
    <lineage>
        <taxon>Bacteria</taxon>
        <taxon>Bacillati</taxon>
        <taxon>Bacillota</taxon>
        <taxon>Bacilli</taxon>
        <taxon>Bacillales</taxon>
        <taxon>Paenibacillaceae</taxon>
        <taxon>Cohnella</taxon>
    </lineage>
</organism>
<dbReference type="InterPro" id="IPR011611">
    <property type="entry name" value="PfkB_dom"/>
</dbReference>
<keyword evidence="5" id="KW-0067">ATP-binding</keyword>
<dbReference type="Gene3D" id="3.40.1190.20">
    <property type="match status" value="1"/>
</dbReference>
<evidence type="ECO:0000313" key="7">
    <source>
        <dbReference type="EMBL" id="AYQ74917.1"/>
    </source>
</evidence>
<feature type="domain" description="Carbohydrate kinase PfkB" evidence="6">
    <location>
        <begin position="1"/>
        <end position="299"/>
    </location>
</feature>
<keyword evidence="4 7" id="KW-0418">Kinase</keyword>
<proteinExistence type="inferred from homology"/>
<evidence type="ECO:0000313" key="8">
    <source>
        <dbReference type="Proteomes" id="UP000269097"/>
    </source>
</evidence>
<evidence type="ECO:0000256" key="1">
    <source>
        <dbReference type="ARBA" id="ARBA00010688"/>
    </source>
</evidence>
<evidence type="ECO:0000259" key="6">
    <source>
        <dbReference type="Pfam" id="PF00294"/>
    </source>
</evidence>
<dbReference type="PANTHER" id="PTHR43085:SF1">
    <property type="entry name" value="PSEUDOURIDINE KINASE-RELATED"/>
    <property type="match status" value="1"/>
</dbReference>
<accession>A0A3G3K4E3</accession>
<dbReference type="PANTHER" id="PTHR43085">
    <property type="entry name" value="HEXOKINASE FAMILY MEMBER"/>
    <property type="match status" value="1"/>
</dbReference>
<dbReference type="GO" id="GO:0005524">
    <property type="term" value="F:ATP binding"/>
    <property type="evidence" value="ECO:0007669"/>
    <property type="project" value="UniProtKB-KW"/>
</dbReference>
<dbReference type="SUPFAM" id="SSF53613">
    <property type="entry name" value="Ribokinase-like"/>
    <property type="match status" value="1"/>
</dbReference>
<dbReference type="GO" id="GO:0016301">
    <property type="term" value="F:kinase activity"/>
    <property type="evidence" value="ECO:0007669"/>
    <property type="project" value="UniProtKB-KW"/>
</dbReference>
<dbReference type="InterPro" id="IPR029056">
    <property type="entry name" value="Ribokinase-like"/>
</dbReference>
<keyword evidence="8" id="KW-1185">Reference proteome</keyword>
<dbReference type="KEGG" id="coh:EAV92_21595"/>
<dbReference type="CDD" id="cd01166">
    <property type="entry name" value="KdgK"/>
    <property type="match status" value="1"/>
</dbReference>
<protein>
    <submittedName>
        <fullName evidence="7">Sugar kinase</fullName>
    </submittedName>
</protein>
<dbReference type="AlphaFoldDB" id="A0A3G3K4E3"/>
<dbReference type="Proteomes" id="UP000269097">
    <property type="component" value="Chromosome"/>
</dbReference>
<evidence type="ECO:0000256" key="4">
    <source>
        <dbReference type="ARBA" id="ARBA00022777"/>
    </source>
</evidence>
<dbReference type="InterPro" id="IPR002173">
    <property type="entry name" value="Carboh/pur_kinase_PfkB_CS"/>
</dbReference>
<dbReference type="Pfam" id="PF00294">
    <property type="entry name" value="PfkB"/>
    <property type="match status" value="1"/>
</dbReference>
<name>A0A3G3K4E3_9BACL</name>
<dbReference type="PROSITE" id="PS00584">
    <property type="entry name" value="PFKB_KINASES_2"/>
    <property type="match status" value="1"/>
</dbReference>
<evidence type="ECO:0000256" key="2">
    <source>
        <dbReference type="ARBA" id="ARBA00022679"/>
    </source>
</evidence>
<keyword evidence="2" id="KW-0808">Transferase</keyword>
<gene>
    <name evidence="7" type="ORF">EAV92_21595</name>
</gene>
<evidence type="ECO:0000256" key="5">
    <source>
        <dbReference type="ARBA" id="ARBA00022840"/>
    </source>
</evidence>
<sequence>MNDIVTLGESMVVFDPSSTGPLRHVSEFKKHMAGAESNVAIGLARLGHRAGWLSRVGDDEFGRYITGTLKSEGIDVSRVIADAGASTGVMFKERRNNRLMNVYYYRSNSAASRLCSEDVDKEWIRASRMLHVTGITPALSDSCHAAVCQAIRYAREAGVPVSFDLNLRLKLWDADKACETLLALIPECTYFLPGYSEGRLLTGIASIEDMARYFHRMGPEAVVIKDGKKGAYLYDRDGGRWIEACRVEEVADPIGAGDAFAAGFLSGVLKGQSHAEAVMLGNVLGSYAVTIKGDWEGLPDLTELECLYPVEDTVR</sequence>
<dbReference type="RefSeq" id="WP_123042997.1">
    <property type="nucleotide sequence ID" value="NZ_CP033433.1"/>
</dbReference>
<evidence type="ECO:0000256" key="3">
    <source>
        <dbReference type="ARBA" id="ARBA00022741"/>
    </source>
</evidence>
<keyword evidence="3" id="KW-0547">Nucleotide-binding</keyword>